<evidence type="ECO:0000313" key="1">
    <source>
        <dbReference type="EMBL" id="KIO24793.1"/>
    </source>
</evidence>
<evidence type="ECO:0000313" key="2">
    <source>
        <dbReference type="Proteomes" id="UP000054248"/>
    </source>
</evidence>
<reference evidence="2" key="2">
    <citation type="submission" date="2015-01" db="EMBL/GenBank/DDBJ databases">
        <title>Evolutionary Origins and Diversification of the Mycorrhizal Mutualists.</title>
        <authorList>
            <consortium name="DOE Joint Genome Institute"/>
            <consortium name="Mycorrhizal Genomics Consortium"/>
            <person name="Kohler A."/>
            <person name="Kuo A."/>
            <person name="Nagy L.G."/>
            <person name="Floudas D."/>
            <person name="Copeland A."/>
            <person name="Barry K.W."/>
            <person name="Cichocki N."/>
            <person name="Veneault-Fourrey C."/>
            <person name="LaButti K."/>
            <person name="Lindquist E.A."/>
            <person name="Lipzen A."/>
            <person name="Lundell T."/>
            <person name="Morin E."/>
            <person name="Murat C."/>
            <person name="Riley R."/>
            <person name="Ohm R."/>
            <person name="Sun H."/>
            <person name="Tunlid A."/>
            <person name="Henrissat B."/>
            <person name="Grigoriev I.V."/>
            <person name="Hibbett D.S."/>
            <person name="Martin F."/>
        </authorList>
    </citation>
    <scope>NUCLEOTIDE SEQUENCE [LARGE SCALE GENOMIC DNA]</scope>
    <source>
        <strain evidence="2">MUT 4182</strain>
    </source>
</reference>
<dbReference type="AlphaFoldDB" id="A0A0C3KTJ4"/>
<proteinExistence type="predicted"/>
<sequence length="109" mass="11984">MPALSSSAAMPRSSISGGLVRGIFAVGCVPECGVVCSDHLTWLVVSYRRTRDQKPGWRDTEDHQDQWPVLIIAVMYYPSIRSGRKEASTWKSGLQMPGITGRLGARDGY</sequence>
<dbReference type="HOGENOM" id="CLU_2185869_0_0_1"/>
<reference evidence="1 2" key="1">
    <citation type="submission" date="2014-04" db="EMBL/GenBank/DDBJ databases">
        <authorList>
            <consortium name="DOE Joint Genome Institute"/>
            <person name="Kuo A."/>
            <person name="Girlanda M."/>
            <person name="Perotto S."/>
            <person name="Kohler A."/>
            <person name="Nagy L.G."/>
            <person name="Floudas D."/>
            <person name="Copeland A."/>
            <person name="Barry K.W."/>
            <person name="Cichocki N."/>
            <person name="Veneault-Fourrey C."/>
            <person name="LaButti K."/>
            <person name="Lindquist E.A."/>
            <person name="Lipzen A."/>
            <person name="Lundell T."/>
            <person name="Morin E."/>
            <person name="Murat C."/>
            <person name="Sun H."/>
            <person name="Tunlid A."/>
            <person name="Henrissat B."/>
            <person name="Grigoriev I.V."/>
            <person name="Hibbett D.S."/>
            <person name="Martin F."/>
            <person name="Nordberg H.P."/>
            <person name="Cantor M.N."/>
            <person name="Hua S.X."/>
        </authorList>
    </citation>
    <scope>NUCLEOTIDE SEQUENCE [LARGE SCALE GENOMIC DNA]</scope>
    <source>
        <strain evidence="1 2">MUT 4182</strain>
    </source>
</reference>
<name>A0A0C3KTJ4_9AGAM</name>
<gene>
    <name evidence="1" type="ORF">M407DRAFT_98144</name>
</gene>
<accession>A0A0C3KTJ4</accession>
<dbReference type="EMBL" id="KN823054">
    <property type="protein sequence ID" value="KIO24793.1"/>
    <property type="molecule type" value="Genomic_DNA"/>
</dbReference>
<dbReference type="Proteomes" id="UP000054248">
    <property type="component" value="Unassembled WGS sequence"/>
</dbReference>
<organism evidence="1 2">
    <name type="scientific">Tulasnella calospora MUT 4182</name>
    <dbReference type="NCBI Taxonomy" id="1051891"/>
    <lineage>
        <taxon>Eukaryota</taxon>
        <taxon>Fungi</taxon>
        <taxon>Dikarya</taxon>
        <taxon>Basidiomycota</taxon>
        <taxon>Agaricomycotina</taxon>
        <taxon>Agaricomycetes</taxon>
        <taxon>Cantharellales</taxon>
        <taxon>Tulasnellaceae</taxon>
        <taxon>Tulasnella</taxon>
    </lineage>
</organism>
<keyword evidence="2" id="KW-1185">Reference proteome</keyword>
<protein>
    <submittedName>
        <fullName evidence="1">Uncharacterized protein</fullName>
    </submittedName>
</protein>